<evidence type="ECO:0000313" key="2">
    <source>
        <dbReference type="Proteomes" id="UP000664835"/>
    </source>
</evidence>
<comment type="caution">
    <text evidence="1">The sequence shown here is derived from an EMBL/GenBank/DDBJ whole genome shotgun (WGS) entry which is preliminary data.</text>
</comment>
<proteinExistence type="predicted"/>
<dbReference type="RefSeq" id="WP_208146830.1">
    <property type="nucleotide sequence ID" value="NZ_JAGETV010000002.1"/>
</dbReference>
<dbReference type="Proteomes" id="UP000664835">
    <property type="component" value="Unassembled WGS sequence"/>
</dbReference>
<reference evidence="1 2" key="1">
    <citation type="submission" date="2021-03" db="EMBL/GenBank/DDBJ databases">
        <title>Thiomicrorhabdus sp.nov.,novel sulfur-oxidizing bacteria isolated from coastal sediment.</title>
        <authorList>
            <person name="Liu X."/>
        </authorList>
    </citation>
    <scope>NUCLEOTIDE SEQUENCE [LARGE SCALE GENOMIC DNA]</scope>
    <source>
        <strain evidence="1 2">6S2-11</strain>
    </source>
</reference>
<gene>
    <name evidence="1" type="ORF">J3998_01565</name>
</gene>
<evidence type="ECO:0000313" key="1">
    <source>
        <dbReference type="EMBL" id="MBO1926250.1"/>
    </source>
</evidence>
<sequence length="144" mass="16536">MSCCSKGYCQFNFPDGPPLVDNPVGNLQAKYQFLPYGTLLQQGEIVRIWMESGKTETVIIDQKLVLDILPSGPVVKGGDEYVPWQLVAHDSEMAYNDLMSWSEHPLYNPHEQAVLLVYGHMVKEKPTFKERWLSFLFKMRNLGR</sequence>
<protein>
    <submittedName>
        <fullName evidence="1">Uncharacterized protein</fullName>
    </submittedName>
</protein>
<accession>A0ABS3Q1Q5</accession>
<keyword evidence="2" id="KW-1185">Reference proteome</keyword>
<dbReference type="EMBL" id="JAGETV010000002">
    <property type="protein sequence ID" value="MBO1926250.1"/>
    <property type="molecule type" value="Genomic_DNA"/>
</dbReference>
<name>A0ABS3Q1Q5_9GAMM</name>
<organism evidence="1 2">
    <name type="scientific">Thiomicrorhabdus marina</name>
    <dbReference type="NCBI Taxonomy" id="2818442"/>
    <lineage>
        <taxon>Bacteria</taxon>
        <taxon>Pseudomonadati</taxon>
        <taxon>Pseudomonadota</taxon>
        <taxon>Gammaproteobacteria</taxon>
        <taxon>Thiotrichales</taxon>
        <taxon>Piscirickettsiaceae</taxon>
        <taxon>Thiomicrorhabdus</taxon>
    </lineage>
</organism>